<evidence type="ECO:0000313" key="2">
    <source>
        <dbReference type="EMBL" id="OWZ05353.1"/>
    </source>
</evidence>
<proteinExistence type="predicted"/>
<evidence type="ECO:0000256" key="1">
    <source>
        <dbReference type="SAM" id="MobiDB-lite"/>
    </source>
</evidence>
<feature type="non-terminal residue" evidence="2">
    <location>
        <position position="632"/>
    </location>
</feature>
<accession>A0A225VIU5</accession>
<dbReference type="OrthoDB" id="127844at2759"/>
<feature type="compositionally biased region" description="Polar residues" evidence="1">
    <location>
        <begin position="288"/>
        <end position="302"/>
    </location>
</feature>
<dbReference type="Proteomes" id="UP000198211">
    <property type="component" value="Unassembled WGS sequence"/>
</dbReference>
<comment type="caution">
    <text evidence="2">The sequence shown here is derived from an EMBL/GenBank/DDBJ whole genome shotgun (WGS) entry which is preliminary data.</text>
</comment>
<evidence type="ECO:0000313" key="3">
    <source>
        <dbReference type="Proteomes" id="UP000198211"/>
    </source>
</evidence>
<keyword evidence="3" id="KW-1185">Reference proteome</keyword>
<gene>
    <name evidence="2" type="ORF">PHMEG_00022573</name>
</gene>
<dbReference type="EMBL" id="NBNE01004477">
    <property type="protein sequence ID" value="OWZ05353.1"/>
    <property type="molecule type" value="Genomic_DNA"/>
</dbReference>
<sequence>MVRVVSCRFLRLSCSDDDHPLFRRYYARSNRERGVKLLRCFPHCCPEHVQRCYCGTSVHVQVTFATELPPAAQANLVICARFEPSRIVPLWPNKLTDPSTSAYGHGSNLEERKIQPGEVVSLPESVMYPKNRQPKQSVWVTADREGEAKQTTKNATLYVLNNHRFPKWLYSYDSSVTRTQREMTHHLVVYVFQLTGSRSQPGMIEVTVLARHESPGFTLISYRRSGNNSRDAGCDLPAVEMSANSNFAAVDVDTPHASPSDDMEIDSYGPTTGSHHDTDTNSRHKQHQSNQFQEQWQSASKQNQEEQWLRYPSHITTSKYKSLDATTREIRNDVKVDQDNQSHVEEDRFLWQKEAEACESGFREKTQQMLILWRFLLHITFKDLSFSPDTITTQIHSHWLRAAASLRAPDSSNAQLEVVMASLLKSIFEIDSSNARYSSRLSNSYTVRDQATIKTSVFLFLKALSSRLIQQHFRELYQLGKGKTTTELLRKWFVSLVLNIYDVLDGDLHDISTRSATDCQNLSLPALVDNILSLIYGRSYFSMLRDEMSSILLDRQTPNALSDALNEALRIFTTQIQESRLATKAPHEQITKQPSDAFYNAWNHRWLIDPGSVNFTVVEHGTKQDAWYNANV</sequence>
<protein>
    <submittedName>
        <fullName evidence="2">Uncharacterized protein</fullName>
    </submittedName>
</protein>
<dbReference type="AlphaFoldDB" id="A0A225VIU5"/>
<feature type="region of interest" description="Disordered" evidence="1">
    <location>
        <begin position="251"/>
        <end position="304"/>
    </location>
</feature>
<reference evidence="3" key="1">
    <citation type="submission" date="2017-03" db="EMBL/GenBank/DDBJ databases">
        <title>Phytopthora megakarya and P. palmivora, two closely related causual agents of cacao black pod achieved similar genome size and gene model numbers by different mechanisms.</title>
        <authorList>
            <person name="Ali S."/>
            <person name="Shao J."/>
            <person name="Larry D.J."/>
            <person name="Kronmiller B."/>
            <person name="Shen D."/>
            <person name="Strem M.D."/>
            <person name="Melnick R.L."/>
            <person name="Guiltinan M.J."/>
            <person name="Tyler B.M."/>
            <person name="Meinhardt L.W."/>
            <person name="Bailey B.A."/>
        </authorList>
    </citation>
    <scope>NUCLEOTIDE SEQUENCE [LARGE SCALE GENOMIC DNA]</scope>
    <source>
        <strain evidence="3">zdho120</strain>
    </source>
</reference>
<organism evidence="2 3">
    <name type="scientific">Phytophthora megakarya</name>
    <dbReference type="NCBI Taxonomy" id="4795"/>
    <lineage>
        <taxon>Eukaryota</taxon>
        <taxon>Sar</taxon>
        <taxon>Stramenopiles</taxon>
        <taxon>Oomycota</taxon>
        <taxon>Peronosporomycetes</taxon>
        <taxon>Peronosporales</taxon>
        <taxon>Peronosporaceae</taxon>
        <taxon>Phytophthora</taxon>
    </lineage>
</organism>
<name>A0A225VIU5_9STRA</name>